<dbReference type="Proteomes" id="UP000054596">
    <property type="component" value="Unassembled WGS sequence"/>
</dbReference>
<proteinExistence type="predicted"/>
<dbReference type="AlphaFoldDB" id="A0A157Z0J0"/>
<evidence type="ECO:0000256" key="1">
    <source>
        <dbReference type="SAM" id="SignalP"/>
    </source>
</evidence>
<feature type="signal peptide" evidence="1">
    <location>
        <begin position="1"/>
        <end position="27"/>
    </location>
</feature>
<keyword evidence="3" id="KW-1185">Reference proteome</keyword>
<gene>
    <name evidence="2" type="ORF">AWB82_00029</name>
</gene>
<comment type="caution">
    <text evidence="2">The sequence shown here is derived from an EMBL/GenBank/DDBJ whole genome shotgun (WGS) entry which is preliminary data.</text>
</comment>
<evidence type="ECO:0000313" key="2">
    <source>
        <dbReference type="EMBL" id="SAK39060.1"/>
    </source>
</evidence>
<protein>
    <submittedName>
        <fullName evidence="2">Uncharacterized protein</fullName>
    </submittedName>
</protein>
<organism evidence="2 3">
    <name type="scientific">Caballeronia glebae</name>
    <dbReference type="NCBI Taxonomy" id="1777143"/>
    <lineage>
        <taxon>Bacteria</taxon>
        <taxon>Pseudomonadati</taxon>
        <taxon>Pseudomonadota</taxon>
        <taxon>Betaproteobacteria</taxon>
        <taxon>Burkholderiales</taxon>
        <taxon>Burkholderiaceae</taxon>
        <taxon>Caballeronia</taxon>
    </lineage>
</organism>
<evidence type="ECO:0000313" key="3">
    <source>
        <dbReference type="Proteomes" id="UP000054596"/>
    </source>
</evidence>
<accession>A0A157Z0J0</accession>
<reference evidence="2" key="1">
    <citation type="submission" date="2016-01" db="EMBL/GenBank/DDBJ databases">
        <authorList>
            <person name="Peeters C."/>
        </authorList>
    </citation>
    <scope>NUCLEOTIDE SEQUENCE [LARGE SCALE GENOMIC DNA]</scope>
    <source>
        <strain evidence="2">LMG 29325</strain>
    </source>
</reference>
<name>A0A157Z0J0_9BURK</name>
<keyword evidence="1" id="KW-0732">Signal</keyword>
<feature type="chain" id="PRO_5007618720" evidence="1">
    <location>
        <begin position="28"/>
        <end position="377"/>
    </location>
</feature>
<dbReference type="EMBL" id="FCOJ02000001">
    <property type="protein sequence ID" value="SAK39060.1"/>
    <property type="molecule type" value="Genomic_DNA"/>
</dbReference>
<sequence length="377" mass="40650">MTHHVSLHRSFGLAVLAFVLNLSAVHADTTVHSLSGVRSAMRTTDAQKMFDHSMSNAPKPDGFGTKLPAGFTTAFLVKQLAPGRDARSVVLSGAKPWPLRPNSYVAMVCLADSPELAASALKYAPASCNSFRSGDADPRHVWFGVFESAEGGAPRLVARTEAPVATPTDWSHTNIDPPVGVDASNAGDASEALPSSWSRFDLAAYEIRAGEPAFGVRAGWSEGYAGGGADFEALYLFVIDGQALRVVFAEPMAFDKMIAGEWPRMAREATMYPTQRMRLRSSLHDRRLSRSSTAGESRRKMATYVQMVRSATAISMKGLAMHFLISSGGQYERQAVYGRIQDRSRQAISRARLFGGRCGPAFGHYDAQPVCVAGEVG</sequence>